<keyword evidence="1" id="KW-0472">Membrane</keyword>
<proteinExistence type="predicted"/>
<dbReference type="SUPFAM" id="SSF52833">
    <property type="entry name" value="Thioredoxin-like"/>
    <property type="match status" value="1"/>
</dbReference>
<dbReference type="InterPro" id="IPR036249">
    <property type="entry name" value="Thioredoxin-like_sf"/>
</dbReference>
<reference evidence="3" key="1">
    <citation type="journal article" date="2021" name="PeerJ">
        <title>Extensive microbial diversity within the chicken gut microbiome revealed by metagenomics and culture.</title>
        <authorList>
            <person name="Gilroy R."/>
            <person name="Ravi A."/>
            <person name="Getino M."/>
            <person name="Pursley I."/>
            <person name="Horton D.L."/>
            <person name="Alikhan N.F."/>
            <person name="Baker D."/>
            <person name="Gharbi K."/>
            <person name="Hall N."/>
            <person name="Watson M."/>
            <person name="Adriaenssens E.M."/>
            <person name="Foster-Nyarko E."/>
            <person name="Jarju S."/>
            <person name="Secka A."/>
            <person name="Antonio M."/>
            <person name="Oren A."/>
            <person name="Chaudhuri R.R."/>
            <person name="La Ragione R."/>
            <person name="Hildebrand F."/>
            <person name="Pallen M.J."/>
        </authorList>
    </citation>
    <scope>NUCLEOTIDE SEQUENCE</scope>
    <source>
        <strain evidence="3">ChiGjej6B6-11269</strain>
    </source>
</reference>
<dbReference type="Proteomes" id="UP000786989">
    <property type="component" value="Unassembled WGS sequence"/>
</dbReference>
<feature type="domain" description="Thioredoxin-like fold" evidence="2">
    <location>
        <begin position="67"/>
        <end position="198"/>
    </location>
</feature>
<dbReference type="InterPro" id="IPR012336">
    <property type="entry name" value="Thioredoxin-like_fold"/>
</dbReference>
<organism evidence="3 4">
    <name type="scientific">Slackia equolifaciens</name>
    <dbReference type="NCBI Taxonomy" id="498718"/>
    <lineage>
        <taxon>Bacteria</taxon>
        <taxon>Bacillati</taxon>
        <taxon>Actinomycetota</taxon>
        <taxon>Coriobacteriia</taxon>
        <taxon>Eggerthellales</taxon>
        <taxon>Eggerthellaceae</taxon>
        <taxon>Slackia</taxon>
    </lineage>
</organism>
<dbReference type="EMBL" id="DYWI01000165">
    <property type="protein sequence ID" value="HJF66150.1"/>
    <property type="molecule type" value="Genomic_DNA"/>
</dbReference>
<evidence type="ECO:0000313" key="3">
    <source>
        <dbReference type="EMBL" id="HJF66150.1"/>
    </source>
</evidence>
<dbReference type="Pfam" id="PF13462">
    <property type="entry name" value="Thioredoxin_4"/>
    <property type="match status" value="1"/>
</dbReference>
<protein>
    <submittedName>
        <fullName evidence="3">DsbA family protein</fullName>
    </submittedName>
</protein>
<feature type="transmembrane region" description="Helical" evidence="1">
    <location>
        <begin position="9"/>
        <end position="30"/>
    </location>
</feature>
<dbReference type="AlphaFoldDB" id="A0A9D3A273"/>
<keyword evidence="1" id="KW-1133">Transmembrane helix</keyword>
<evidence type="ECO:0000256" key="1">
    <source>
        <dbReference type="SAM" id="Phobius"/>
    </source>
</evidence>
<reference evidence="3" key="2">
    <citation type="submission" date="2021-09" db="EMBL/GenBank/DDBJ databases">
        <authorList>
            <person name="Gilroy R."/>
        </authorList>
    </citation>
    <scope>NUCLEOTIDE SEQUENCE</scope>
    <source>
        <strain evidence="3">ChiGjej6B6-11269</strain>
    </source>
</reference>
<accession>A0A9D3A273</accession>
<dbReference type="PROSITE" id="PS51257">
    <property type="entry name" value="PROKAR_LIPOPROTEIN"/>
    <property type="match status" value="1"/>
</dbReference>
<evidence type="ECO:0000259" key="2">
    <source>
        <dbReference type="Pfam" id="PF13462"/>
    </source>
</evidence>
<evidence type="ECO:0000313" key="4">
    <source>
        <dbReference type="Proteomes" id="UP000786989"/>
    </source>
</evidence>
<keyword evidence="1" id="KW-0812">Transmembrane</keyword>
<sequence>MNLTRRQGIAATIVLACINVALIVCLVSLLRTQDESGTENTSDDMFFDMSDFEHASKPCDINSGKGFVLYTNYACPYCAELHRQMERSFAFGYTTRLHFLDKGGSFSTQEVVSAYMLKLSKEHPEAFKNMESTLFEYQADWTVLSENDVLAWMNLHTGLAWSKSDIEGEVQMLVQADEKTPDDLEHVPTLYSQGMRYDGLVLDLIGQDAFVEGAMAA</sequence>
<comment type="caution">
    <text evidence="3">The sequence shown here is derived from an EMBL/GenBank/DDBJ whole genome shotgun (WGS) entry which is preliminary data.</text>
</comment>
<name>A0A9D3A273_9ACTN</name>
<dbReference type="Gene3D" id="3.40.30.10">
    <property type="entry name" value="Glutaredoxin"/>
    <property type="match status" value="1"/>
</dbReference>
<gene>
    <name evidence="3" type="ORF">K8U77_08580</name>
</gene>